<dbReference type="EMBL" id="ADBF01000004">
    <property type="protein sequence ID" value="EFE51020.1"/>
    <property type="molecule type" value="Genomic_DNA"/>
</dbReference>
<sequence length="65" mass="8166">MFRSPSYGGRLKKCRWVFRRPRIHLPQNQTLWFVWVLERLFLYNIKRKINYNNFNILQIKNNIII</sequence>
<dbReference type="AlphaFoldDB" id="D4DMA4"/>
<gene>
    <name evidence="1" type="ORF">NEIELOOT_00169</name>
</gene>
<accession>D4DMA4</accession>
<dbReference type="Proteomes" id="UP000005536">
    <property type="component" value="Unassembled WGS sequence"/>
</dbReference>
<reference evidence="1 2" key="1">
    <citation type="submission" date="2010-02" db="EMBL/GenBank/DDBJ databases">
        <authorList>
            <person name="Weinstock G."/>
            <person name="Sodergren E."/>
            <person name="Clifton S."/>
            <person name="Fulton L."/>
            <person name="Fulton B."/>
            <person name="Courtney L."/>
            <person name="Fronick C."/>
            <person name="Harrison M."/>
            <person name="Strong C."/>
            <person name="Farmer C."/>
            <person name="Delahaunty K."/>
            <person name="Markovic C."/>
            <person name="Hall O."/>
            <person name="Minx P."/>
            <person name="Tomlinson C."/>
            <person name="Mitreva M."/>
            <person name="Nelson J."/>
            <person name="Hou S."/>
            <person name="Wollam A."/>
            <person name="Pepin K.H."/>
            <person name="Johnson M."/>
            <person name="Bhonagiri V."/>
            <person name="Zhang X."/>
            <person name="Suruliraj S."/>
            <person name="Warren W."/>
            <person name="Chinwalla A."/>
            <person name="Mardis E.R."/>
            <person name="Wilson R.K."/>
        </authorList>
    </citation>
    <scope>NUCLEOTIDE SEQUENCE [LARGE SCALE GENOMIC DNA]</scope>
    <source>
        <strain evidence="1 2">ATCC 29315</strain>
    </source>
</reference>
<name>D4DMA4_NEIEG</name>
<protein>
    <submittedName>
        <fullName evidence="1">Uncharacterized protein</fullName>
    </submittedName>
</protein>
<organism evidence="1 2">
    <name type="scientific">Neisseria elongata subsp. glycolytica ATCC 29315</name>
    <dbReference type="NCBI Taxonomy" id="546263"/>
    <lineage>
        <taxon>Bacteria</taxon>
        <taxon>Pseudomonadati</taxon>
        <taxon>Pseudomonadota</taxon>
        <taxon>Betaproteobacteria</taxon>
        <taxon>Neisseriales</taxon>
        <taxon>Neisseriaceae</taxon>
        <taxon>Neisseria</taxon>
    </lineage>
</organism>
<evidence type="ECO:0000313" key="1">
    <source>
        <dbReference type="EMBL" id="EFE51020.1"/>
    </source>
</evidence>
<proteinExistence type="predicted"/>
<comment type="caution">
    <text evidence="1">The sequence shown here is derived from an EMBL/GenBank/DDBJ whole genome shotgun (WGS) entry which is preliminary data.</text>
</comment>
<evidence type="ECO:0000313" key="2">
    <source>
        <dbReference type="Proteomes" id="UP000005536"/>
    </source>
</evidence>